<proteinExistence type="predicted"/>
<reference evidence="1" key="1">
    <citation type="submission" date="2014-05" db="EMBL/GenBank/DDBJ databases">
        <authorList>
            <person name="Chronopoulou M."/>
        </authorList>
    </citation>
    <scope>NUCLEOTIDE SEQUENCE</scope>
    <source>
        <tissue evidence="1">Whole organism</tissue>
    </source>
</reference>
<sequence>ISSPRKQYASPVATKPICALLKTYLPRGVIEQVICLTLSANSICQ</sequence>
<name>A0A0K2TAN5_LEPSM</name>
<evidence type="ECO:0000313" key="1">
    <source>
        <dbReference type="EMBL" id="CDW22531.1"/>
    </source>
</evidence>
<protein>
    <submittedName>
        <fullName evidence="1">Uncharacterized protein</fullName>
    </submittedName>
</protein>
<dbReference type="AlphaFoldDB" id="A0A0K2TAN5"/>
<accession>A0A0K2TAN5</accession>
<dbReference type="EMBL" id="HACA01005170">
    <property type="protein sequence ID" value="CDW22531.1"/>
    <property type="molecule type" value="Transcribed_RNA"/>
</dbReference>
<feature type="non-terminal residue" evidence="1">
    <location>
        <position position="1"/>
    </location>
</feature>
<organism evidence="1">
    <name type="scientific">Lepeophtheirus salmonis</name>
    <name type="common">Salmon louse</name>
    <name type="synonym">Caligus salmonis</name>
    <dbReference type="NCBI Taxonomy" id="72036"/>
    <lineage>
        <taxon>Eukaryota</taxon>
        <taxon>Metazoa</taxon>
        <taxon>Ecdysozoa</taxon>
        <taxon>Arthropoda</taxon>
        <taxon>Crustacea</taxon>
        <taxon>Multicrustacea</taxon>
        <taxon>Hexanauplia</taxon>
        <taxon>Copepoda</taxon>
        <taxon>Siphonostomatoida</taxon>
        <taxon>Caligidae</taxon>
        <taxon>Lepeophtheirus</taxon>
    </lineage>
</organism>